<protein>
    <submittedName>
        <fullName evidence="13">NADH dehydrogenase [ubiquinone] 1 beta subcomplex subunit</fullName>
    </submittedName>
</protein>
<evidence type="ECO:0000256" key="4">
    <source>
        <dbReference type="ARBA" id="ARBA00022448"/>
    </source>
</evidence>
<reference evidence="13 14" key="1">
    <citation type="submission" date="2024-07" db="EMBL/GenBank/DDBJ databases">
        <title>Enhanced genomic and transcriptomic resources for Trichinella pseudospiralis and T. spiralis underpin the discovery of pronounced molecular differences between stages and species.</title>
        <authorList>
            <person name="Pasi K.K."/>
            <person name="La Rosa G."/>
            <person name="Gomez-Morales M.A."/>
            <person name="Tosini F."/>
            <person name="Sumanam S."/>
            <person name="Young N.D."/>
            <person name="Chang B.C."/>
            <person name="Robin G.B."/>
        </authorList>
    </citation>
    <scope>NUCLEOTIDE SEQUENCE [LARGE SCALE GENOMIC DNA]</scope>
    <source>
        <strain evidence="13">ISS534</strain>
    </source>
</reference>
<dbReference type="Pfam" id="PF08122">
    <property type="entry name" value="NDUF_B12"/>
    <property type="match status" value="1"/>
</dbReference>
<keyword evidence="9 12" id="KW-1133">Transmembrane helix</keyword>
<keyword evidence="4" id="KW-0813">Transport</keyword>
<evidence type="ECO:0000313" key="14">
    <source>
        <dbReference type="Proteomes" id="UP001558632"/>
    </source>
</evidence>
<dbReference type="EMBL" id="JBEUSY010000360">
    <property type="protein sequence ID" value="KAL1236778.1"/>
    <property type="molecule type" value="Genomic_DNA"/>
</dbReference>
<evidence type="ECO:0000256" key="5">
    <source>
        <dbReference type="ARBA" id="ARBA00022660"/>
    </source>
</evidence>
<evidence type="ECO:0000256" key="7">
    <source>
        <dbReference type="ARBA" id="ARBA00022792"/>
    </source>
</evidence>
<dbReference type="InterPro" id="IPR012576">
    <property type="entry name" value="NDUFB3"/>
</dbReference>
<gene>
    <name evidence="13" type="ORF">TSPI_08925</name>
</gene>
<comment type="subcellular location">
    <subcellularLocation>
        <location evidence="2">Mitochondrion inner membrane</location>
        <topology evidence="2">Single-pass membrane protein</topology>
        <orientation evidence="2">Matrix side</orientation>
    </subcellularLocation>
</comment>
<comment type="function">
    <text evidence="1">Accessory subunit of the mitochondrial membrane respiratory chain NADH dehydrogenase (Complex I), that is believed not to be involved in catalysis. Complex I functions in the transfer of electrons from NADH to the respiratory chain. The immediate electron acceptor for the enzyme is believed to be ubiquinone.</text>
</comment>
<keyword evidence="8" id="KW-0249">Electron transport</keyword>
<evidence type="ECO:0000256" key="10">
    <source>
        <dbReference type="ARBA" id="ARBA00023128"/>
    </source>
</evidence>
<accession>A0ABR3KH65</accession>
<evidence type="ECO:0000256" key="3">
    <source>
        <dbReference type="ARBA" id="ARBA00005667"/>
    </source>
</evidence>
<dbReference type="Proteomes" id="UP001558632">
    <property type="component" value="Unassembled WGS sequence"/>
</dbReference>
<evidence type="ECO:0000313" key="13">
    <source>
        <dbReference type="EMBL" id="KAL1236778.1"/>
    </source>
</evidence>
<sequence>MLDQREYRKLFLQGMKSKENGHHEPFNVPNYKFFQKLETNAEFERYQQRLAKFGLKDPWLKNYAYLFDKKAFTTWQKMKCTVFSGFWVGLAYAAVAIVLTEMHYSKQLKKHQEGHDH</sequence>
<proteinExistence type="inferred from homology"/>
<evidence type="ECO:0000256" key="8">
    <source>
        <dbReference type="ARBA" id="ARBA00022982"/>
    </source>
</evidence>
<keyword evidence="14" id="KW-1185">Reference proteome</keyword>
<evidence type="ECO:0000256" key="1">
    <source>
        <dbReference type="ARBA" id="ARBA00003195"/>
    </source>
</evidence>
<feature type="transmembrane region" description="Helical" evidence="12">
    <location>
        <begin position="80"/>
        <end position="99"/>
    </location>
</feature>
<evidence type="ECO:0000256" key="12">
    <source>
        <dbReference type="SAM" id="Phobius"/>
    </source>
</evidence>
<comment type="caution">
    <text evidence="13">The sequence shown here is derived from an EMBL/GenBank/DDBJ whole genome shotgun (WGS) entry which is preliminary data.</text>
</comment>
<evidence type="ECO:0000256" key="9">
    <source>
        <dbReference type="ARBA" id="ARBA00022989"/>
    </source>
</evidence>
<organism evidence="13 14">
    <name type="scientific">Trichinella spiralis</name>
    <name type="common">Trichina worm</name>
    <dbReference type="NCBI Taxonomy" id="6334"/>
    <lineage>
        <taxon>Eukaryota</taxon>
        <taxon>Metazoa</taxon>
        <taxon>Ecdysozoa</taxon>
        <taxon>Nematoda</taxon>
        <taxon>Enoplea</taxon>
        <taxon>Dorylaimia</taxon>
        <taxon>Trichinellida</taxon>
        <taxon>Trichinellidae</taxon>
        <taxon>Trichinella</taxon>
    </lineage>
</organism>
<evidence type="ECO:0000256" key="2">
    <source>
        <dbReference type="ARBA" id="ARBA00004298"/>
    </source>
</evidence>
<keyword evidence="7" id="KW-0999">Mitochondrion inner membrane</keyword>
<keyword evidence="6 12" id="KW-0812">Transmembrane</keyword>
<comment type="similarity">
    <text evidence="3">Belongs to the complex I NDUFB3 subunit family.</text>
</comment>
<name>A0ABR3KH65_TRISP</name>
<evidence type="ECO:0000256" key="11">
    <source>
        <dbReference type="ARBA" id="ARBA00023136"/>
    </source>
</evidence>
<keyword evidence="5" id="KW-0679">Respiratory chain</keyword>
<evidence type="ECO:0000256" key="6">
    <source>
        <dbReference type="ARBA" id="ARBA00022692"/>
    </source>
</evidence>
<keyword evidence="11 12" id="KW-0472">Membrane</keyword>
<keyword evidence="10" id="KW-0496">Mitochondrion</keyword>